<dbReference type="AlphaFoldDB" id="A0A5C6WVP7"/>
<comment type="caution">
    <text evidence="1">The sequence shown here is derived from an EMBL/GenBank/DDBJ whole genome shotgun (WGS) entry which is preliminary data.</text>
</comment>
<proteinExistence type="predicted"/>
<dbReference type="OrthoDB" id="9969922at2"/>
<dbReference type="Proteomes" id="UP000321046">
    <property type="component" value="Unassembled WGS sequence"/>
</dbReference>
<evidence type="ECO:0000313" key="2">
    <source>
        <dbReference type="Proteomes" id="UP000321046"/>
    </source>
</evidence>
<organism evidence="1 2">
    <name type="scientific">Lujinxingia vulgaris</name>
    <dbReference type="NCBI Taxonomy" id="2600176"/>
    <lineage>
        <taxon>Bacteria</taxon>
        <taxon>Deltaproteobacteria</taxon>
        <taxon>Bradymonadales</taxon>
        <taxon>Lujinxingiaceae</taxon>
        <taxon>Lujinxingia</taxon>
    </lineage>
</organism>
<gene>
    <name evidence="1" type="ORF">FRC96_16630</name>
</gene>
<sequence length="921" mass="102258">MERPIHLVFAEGDWFSSPEIPKTDISSNIITTQQGLNGSARMEIICVNIQNDDQCTDNQRAFYSNYLQKTAQDFSGRQLGRFQFPEPRLKTTGPLSDYDYKVYMEPFRQFSNEDGEKCTGGRYSAFGKILTICIYPIYKVAPMIKIHSVEPGDSFKILFDGVPRVVIAASDDDAMDIAKKFADSIQANRPSAALIAPYALAIGDRISLFYARDGRNNLPIITVTSPSTEKIEILPFEQRSLWTTNHEYFHSLQRAANYRRSNFYYIEGTATAASRSVNNELNDRSVLSDFSRDYGYSIRKLNVPHFRHLTDADSLHYAGQDFYIFVSRFLNVGIEWITPMMSEGGGLADHRNTLAYLRTPLRFIYSKYARNSFIEKQIKLDTYSSFWDDRCTPQTNAFSSSSDRRKTYEYSTSTPSTTIPMKQYSAGLVEITFPPSYYGQSFLIEAYGDGGSQNTSWMNTSIYKESYSTSTGENCVYPPLTRSNRVVNVDIGNNKFYAFGVATEHDETMHVKIRPIASEVTLATGQYLSTTAFRVLHANYIAEQEPAHATWYLDNVEFYHGRLPSRTSEALAVAPPTCSPNGAQVRVEIEDGLGAIVSSSATLPVRGGTPVSISITDGFLCSGDFYAPLVSAPLSVSISSPCIDGSQPTSYNWSVQYPNGVIDTGSSSEAFIDRTSLTVGDVVSIEFSSPGLGVLGSRDIIMCDASCQAESMLCDSAGVVASLPLEVRELRVLEHIIATLDRLISSIFNDVIPGWFPLPTPSLITALADYLPSDVIVGLEGLDHALSSSKVADYEKEVRSLRSLVQTMKNEDEAHFLNRMINLSDAYIHHYSTIEDGGAEAWNDLAFINGWDKSDINPLMAARAAIEHGLAVWLNACERNVEFTADGLPPKLDDEELMVRAFEAASLGVPRTLIEEHIVAK</sequence>
<accession>A0A5C6WVP7</accession>
<dbReference type="RefSeq" id="WP_146976081.1">
    <property type="nucleotide sequence ID" value="NZ_VOSL01000115.1"/>
</dbReference>
<name>A0A5C6WVP7_9DELT</name>
<evidence type="ECO:0000313" key="1">
    <source>
        <dbReference type="EMBL" id="TXD32711.1"/>
    </source>
</evidence>
<dbReference type="EMBL" id="VOSL01000115">
    <property type="protein sequence ID" value="TXD32711.1"/>
    <property type="molecule type" value="Genomic_DNA"/>
</dbReference>
<protein>
    <submittedName>
        <fullName evidence="1">Uncharacterized protein</fullName>
    </submittedName>
</protein>
<reference evidence="1 2" key="1">
    <citation type="submission" date="2019-08" db="EMBL/GenBank/DDBJ databases">
        <title>Bradymonadales sp. TMQ2.</title>
        <authorList>
            <person name="Liang Q."/>
        </authorList>
    </citation>
    <scope>NUCLEOTIDE SEQUENCE [LARGE SCALE GENOMIC DNA]</scope>
    <source>
        <strain evidence="1 2">TMQ2</strain>
    </source>
</reference>